<organism evidence="1 2">
    <name type="scientific">Achromobacter phage JWX</name>
    <dbReference type="NCBI Taxonomy" id="1589746"/>
    <lineage>
        <taxon>Viruses</taxon>
        <taxon>Duplodnaviria</taxon>
        <taxon>Heunggongvirae</taxon>
        <taxon>Uroviricota</taxon>
        <taxon>Caudoviricetes</taxon>
        <taxon>Steinhofvirus</taxon>
        <taxon>Steinhofvirus JWX</taxon>
    </lineage>
</organism>
<keyword evidence="2" id="KW-1185">Reference proteome</keyword>
<proteinExistence type="predicted"/>
<sequence>MATQQAAPAPVKKVPTRLVSVHVQEPLVPVLQGEIKSTYPGGISGFVNDMLRAYVKNKEQ</sequence>
<dbReference type="EMBL" id="KP202969">
    <property type="protein sequence ID" value="AJD82826.1"/>
    <property type="molecule type" value="Genomic_DNA"/>
</dbReference>
<dbReference type="Proteomes" id="UP000031727">
    <property type="component" value="Segment"/>
</dbReference>
<accession>A0A0B5A6R1</accession>
<protein>
    <submittedName>
        <fullName evidence="1">Uncharacterized protein</fullName>
    </submittedName>
</protein>
<name>A0A0B5A6R1_9CAUD</name>
<reference evidence="1 2" key="1">
    <citation type="submission" date="2014-11" db="EMBL/GenBank/DDBJ databases">
        <title>Characterization and genome comparisons of three Achromobacter phages of the Siphoviridae family.</title>
        <authorList>
            <person name="Dreiseikelmann B."/>
            <person name="Bunk B."/>
            <person name="Rohde M."/>
            <person name="Wittmann J."/>
        </authorList>
    </citation>
    <scope>NUCLEOTIDE SEQUENCE [LARGE SCALE GENOMIC DNA]</scope>
</reference>
<gene>
    <name evidence="1" type="ORF">JWX_00061</name>
</gene>
<dbReference type="OrthoDB" id="38487at10239"/>
<dbReference type="KEGG" id="vg:26623470"/>
<evidence type="ECO:0000313" key="2">
    <source>
        <dbReference type="Proteomes" id="UP000031727"/>
    </source>
</evidence>
<evidence type="ECO:0000313" key="1">
    <source>
        <dbReference type="EMBL" id="AJD82826.1"/>
    </source>
</evidence>
<dbReference type="RefSeq" id="YP_009196245.1">
    <property type="nucleotide sequence ID" value="NC_028768.1"/>
</dbReference>
<dbReference type="GeneID" id="26623470"/>